<comment type="similarity">
    <text evidence="1">Belongs to the SMC family. SbcC subfamily.</text>
</comment>
<dbReference type="InterPro" id="IPR038729">
    <property type="entry name" value="Rad50/SbcC_AAA"/>
</dbReference>
<keyword evidence="4" id="KW-0175">Coiled coil</keyword>
<proteinExistence type="inferred from homology"/>
<dbReference type="RefSeq" id="WP_205005023.1">
    <property type="nucleotide sequence ID" value="NZ_CBCRXA010000001.1"/>
</dbReference>
<dbReference type="Pfam" id="PF13476">
    <property type="entry name" value="AAA_23"/>
    <property type="match status" value="1"/>
</dbReference>
<keyword evidence="6" id="KW-0269">Exonuclease</keyword>
<gene>
    <name evidence="6" type="ORF">JOC27_000096</name>
</gene>
<dbReference type="Pfam" id="PF13558">
    <property type="entry name" value="SbcC_Walker_B"/>
    <property type="match status" value="1"/>
</dbReference>
<comment type="subunit">
    <text evidence="2">Heterodimer of SbcC and SbcD.</text>
</comment>
<dbReference type="GO" id="GO:0004527">
    <property type="term" value="F:exonuclease activity"/>
    <property type="evidence" value="ECO:0007669"/>
    <property type="project" value="UniProtKB-KW"/>
</dbReference>
<sequence length="1133" mass="130094">MKPIELTLRGLNSFREEQHIDFETLCADGIFGIFGPTGSGKSTILDAITLALYGTVERAANNTQGILNQLEDQLSVSFTFELNGAGTRRYQVARNYKRVKNNGLRLASCRLLRLDTETRVLADKERDVTQKVQEILGLTHDDFTRAVVLPQGKFAEFLSLKGNERRKMLQRLFHLEKYGDALNARLKAHAEETKQKLESILERQTLLGDASREALDALSKQTQQTKATLMTQRVAMEKEQQVYNTMLRISEMEQERDEKQDDRKLLETRRGSIQQKKQQLLLDQAAEQLMPYLDALNRAETEQSDAASEAENLSERYRKAKEDEQAKKHIFDANVQKFDEQEPLINESVKKIQNSLSLQQQIRDLETSIHERHQRTELLTRQIEEGKEIEQQITQQIEENGADLKTAEKQRESLFLSSEERHRLQKARDCKKELENLEEQIKTKRGEWSASHKEWLRSKQSIEQLKISLNPNGDETKKVFSRFERDYFRVSALLDELSRSLRELALQKERDRKSHEQQAIQSLAYTLAMNLKDGDPCPVCGSLHHPDLSHETDLDEDDWNLLLSIYQDAEQAMSKAEQECRVDLSKMEQLARNFADLIVSEPTSDAIEQYDPSENFNAIQQEGALSRRAHQLNANAKALRQDIIESCRVIELYHERVQQLKLSQSNQEARLSFYQEQKEEIERQAMKLKTTYDALRNAWPEAYPPIEKAESAFQTIQQKDRQREKLEKAIQDLRKVCSDLDEKRSACHNKNNAMALELNRLQGQNETDEEQYNRRVDEWTLSGFSVADNLDEILKQTETHLRQLREKKDNSESEWRGAWRILVQLEKALESAKQRLQRAKGTLSQLSNQWTEKLRASNFVSSGAVKDAVMEPALRENFKSDVARFEEREAALITEIRTLEEKLAGQHVDKEAVGYSRDKVEALKKSVQTLTEESGALANQLTDLRQRHKIYQTLQTERRESEKAADQFEKLQRVFRGNAFVAYVAGEQLQQVCIAASDRLGDLTHGRYALESDTYGNFFICDNGNGGVRRPVSSLSGGETFLTSLALALSLSEQIQLNGNVPLQFFFLDEGFGTLDPGLLDTVLTALEKLHMRRLAIGVISHVPEMRERLPRQLIVEPAEPSGTGSHLHLEML</sequence>
<evidence type="ECO:0000256" key="2">
    <source>
        <dbReference type="ARBA" id="ARBA00011322"/>
    </source>
</evidence>
<feature type="coiled-coil region" evidence="4">
    <location>
        <begin position="882"/>
        <end position="974"/>
    </location>
</feature>
<protein>
    <recommendedName>
        <fullName evidence="3">Nuclease SbcCD subunit C</fullName>
    </recommendedName>
</protein>
<comment type="caution">
    <text evidence="6">The sequence shown here is derived from an EMBL/GenBank/DDBJ whole genome shotgun (WGS) entry which is preliminary data.</text>
</comment>
<keyword evidence="6" id="KW-0540">Nuclease</keyword>
<evidence type="ECO:0000313" key="6">
    <source>
        <dbReference type="EMBL" id="MBM7656660.1"/>
    </source>
</evidence>
<keyword evidence="6" id="KW-0378">Hydrolase</keyword>
<keyword evidence="7" id="KW-1185">Reference proteome</keyword>
<dbReference type="EMBL" id="JAFBEV010000001">
    <property type="protein sequence ID" value="MBM7656660.1"/>
    <property type="molecule type" value="Genomic_DNA"/>
</dbReference>
<evidence type="ECO:0000256" key="3">
    <source>
        <dbReference type="ARBA" id="ARBA00013368"/>
    </source>
</evidence>
<reference evidence="6 7" key="1">
    <citation type="submission" date="2021-01" db="EMBL/GenBank/DDBJ databases">
        <title>Genomic Encyclopedia of Type Strains, Phase IV (KMG-IV): sequencing the most valuable type-strain genomes for metagenomic binning, comparative biology and taxonomic classification.</title>
        <authorList>
            <person name="Goeker M."/>
        </authorList>
    </citation>
    <scope>NUCLEOTIDE SEQUENCE [LARGE SCALE GENOMIC DNA]</scope>
    <source>
        <strain evidence="6 7">DSM 100968</strain>
    </source>
</reference>
<dbReference type="SUPFAM" id="SSF52540">
    <property type="entry name" value="P-loop containing nucleoside triphosphate hydrolases"/>
    <property type="match status" value="2"/>
</dbReference>
<name>A0ABS2Q5S6_9BACL</name>
<evidence type="ECO:0000259" key="5">
    <source>
        <dbReference type="Pfam" id="PF13476"/>
    </source>
</evidence>
<evidence type="ECO:0000256" key="4">
    <source>
        <dbReference type="SAM" id="Coils"/>
    </source>
</evidence>
<evidence type="ECO:0000313" key="7">
    <source>
        <dbReference type="Proteomes" id="UP000823201"/>
    </source>
</evidence>
<feature type="domain" description="Rad50/SbcC-type AAA" evidence="5">
    <location>
        <begin position="5"/>
        <end position="288"/>
    </location>
</feature>
<dbReference type="InterPro" id="IPR027417">
    <property type="entry name" value="P-loop_NTPase"/>
</dbReference>
<organism evidence="6 7">
    <name type="scientific">Sporolactobacillus spathodeae</name>
    <dbReference type="NCBI Taxonomy" id="1465502"/>
    <lineage>
        <taxon>Bacteria</taxon>
        <taxon>Bacillati</taxon>
        <taxon>Bacillota</taxon>
        <taxon>Bacilli</taxon>
        <taxon>Bacillales</taxon>
        <taxon>Sporolactobacillaceae</taxon>
        <taxon>Sporolactobacillus</taxon>
    </lineage>
</organism>
<evidence type="ECO:0000256" key="1">
    <source>
        <dbReference type="ARBA" id="ARBA00006930"/>
    </source>
</evidence>
<dbReference type="PANTHER" id="PTHR32114">
    <property type="entry name" value="ABC TRANSPORTER ABCH.3"/>
    <property type="match status" value="1"/>
</dbReference>
<dbReference type="Gene3D" id="3.40.50.300">
    <property type="entry name" value="P-loop containing nucleotide triphosphate hydrolases"/>
    <property type="match status" value="2"/>
</dbReference>
<dbReference type="PANTHER" id="PTHR32114:SF2">
    <property type="entry name" value="ABC TRANSPORTER ABCH.3"/>
    <property type="match status" value="1"/>
</dbReference>
<dbReference type="Proteomes" id="UP000823201">
    <property type="component" value="Unassembled WGS sequence"/>
</dbReference>
<feature type="coiled-coil region" evidence="4">
    <location>
        <begin position="664"/>
        <end position="849"/>
    </location>
</feature>
<accession>A0ABS2Q5S6</accession>
<feature type="coiled-coil region" evidence="4">
    <location>
        <begin position="420"/>
        <end position="447"/>
    </location>
</feature>
<feature type="coiled-coil region" evidence="4">
    <location>
        <begin position="296"/>
        <end position="327"/>
    </location>
</feature>